<dbReference type="SUPFAM" id="SSF88713">
    <property type="entry name" value="Glycoside hydrolase/deacetylase"/>
    <property type="match status" value="1"/>
</dbReference>
<evidence type="ECO:0000313" key="5">
    <source>
        <dbReference type="EMBL" id="KAB8190572.1"/>
    </source>
</evidence>
<dbReference type="InterPro" id="IPR002509">
    <property type="entry name" value="NODB_dom"/>
</dbReference>
<evidence type="ECO:0000256" key="1">
    <source>
        <dbReference type="ARBA" id="ARBA00022723"/>
    </source>
</evidence>
<gene>
    <name evidence="5" type="ORF">FH608_034155</name>
</gene>
<dbReference type="GO" id="GO:0016020">
    <property type="term" value="C:membrane"/>
    <property type="evidence" value="ECO:0007669"/>
    <property type="project" value="TreeGrafter"/>
</dbReference>
<sequence>MHQKRFSSGIALLALSAAGCGLAGGSPERDIVVPAEPTLIDFADPTAVPGLTTRTLIEEHAVGRYVHISYPELKNAPALNHALRAAVEKQWRDFRGRTKDDSANPRPELNVEWQLAAASPQAVAVRLRTGEYLGAGWANSTRTYWFDPGTGRTMGSGGLLGGEDAMRRLAGLVREQLGEERGPQVDRAEVTAKGDRFDSMAFNRDGDLVVEFDDCQIAPCSLGRLAVAVPERQVRPLLSAFGRRAQTSVAQKSVDQESLEQESEDESGAGHEAGHKAGQKAGHNPFDDPGTAVAVDPRAVSNRAGTVDCASAKCVALTFDDGPGPHTGELLDILREARARVTFFTVGVNAAAQPELLERMSAEGHLVANHSWAHKDLSKQPSSKIADSLVRTADAVAAAIGQRPTLVRPPYGAVSQTLRDVAADAGLALVNWDVDARDQVAEKAGDIVDLVVRRVHPGAIILMHDIRRESVDAVPDILEKLRGKGYRFVTVPELYGSAGMQAGRLYRSGIELPGKQPLT</sequence>
<dbReference type="Gene3D" id="3.20.20.370">
    <property type="entry name" value="Glycoside hydrolase/deacetylase"/>
    <property type="match status" value="1"/>
</dbReference>
<dbReference type="GO" id="GO:0046872">
    <property type="term" value="F:metal ion binding"/>
    <property type="evidence" value="ECO:0007669"/>
    <property type="project" value="UniProtKB-KW"/>
</dbReference>
<evidence type="ECO:0000313" key="6">
    <source>
        <dbReference type="Proteomes" id="UP000312512"/>
    </source>
</evidence>
<dbReference type="CDD" id="cd10917">
    <property type="entry name" value="CE4_NodB_like_6s_7s"/>
    <property type="match status" value="1"/>
</dbReference>
<dbReference type="Proteomes" id="UP000312512">
    <property type="component" value="Unassembled WGS sequence"/>
</dbReference>
<dbReference type="PROSITE" id="PS51677">
    <property type="entry name" value="NODB"/>
    <property type="match status" value="1"/>
</dbReference>
<dbReference type="AlphaFoldDB" id="A0A5C4VXP5"/>
<evidence type="ECO:0000256" key="2">
    <source>
        <dbReference type="ARBA" id="ARBA00022801"/>
    </source>
</evidence>
<dbReference type="PROSITE" id="PS51257">
    <property type="entry name" value="PROKAR_LIPOPROTEIN"/>
    <property type="match status" value="1"/>
</dbReference>
<evidence type="ECO:0000256" key="3">
    <source>
        <dbReference type="SAM" id="MobiDB-lite"/>
    </source>
</evidence>
<keyword evidence="6" id="KW-1185">Reference proteome</keyword>
<protein>
    <submittedName>
        <fullName evidence="5">Polysaccharide deacetylase family protein</fullName>
    </submittedName>
</protein>
<dbReference type="InterPro" id="IPR011330">
    <property type="entry name" value="Glyco_hydro/deAcase_b/a-brl"/>
</dbReference>
<dbReference type="PANTHER" id="PTHR10587:SF133">
    <property type="entry name" value="CHITIN DEACETYLASE 1-RELATED"/>
    <property type="match status" value="1"/>
</dbReference>
<dbReference type="Pfam" id="PF01522">
    <property type="entry name" value="Polysacc_deac_1"/>
    <property type="match status" value="1"/>
</dbReference>
<keyword evidence="1" id="KW-0479">Metal-binding</keyword>
<feature type="chain" id="PRO_5039685454" evidence="4">
    <location>
        <begin position="24"/>
        <end position="519"/>
    </location>
</feature>
<keyword evidence="2" id="KW-0378">Hydrolase</keyword>
<dbReference type="EMBL" id="VDLX02000015">
    <property type="protein sequence ID" value="KAB8190572.1"/>
    <property type="molecule type" value="Genomic_DNA"/>
</dbReference>
<organism evidence="5 6">
    <name type="scientific">Nonomuraea phyllanthi</name>
    <dbReference type="NCBI Taxonomy" id="2219224"/>
    <lineage>
        <taxon>Bacteria</taxon>
        <taxon>Bacillati</taxon>
        <taxon>Actinomycetota</taxon>
        <taxon>Actinomycetes</taxon>
        <taxon>Streptosporangiales</taxon>
        <taxon>Streptosporangiaceae</taxon>
        <taxon>Nonomuraea</taxon>
    </lineage>
</organism>
<dbReference type="InterPro" id="IPR050248">
    <property type="entry name" value="Polysacc_deacetylase_ArnD"/>
</dbReference>
<comment type="caution">
    <text evidence="5">The sequence shown here is derived from an EMBL/GenBank/DDBJ whole genome shotgun (WGS) entry which is preliminary data.</text>
</comment>
<dbReference type="PANTHER" id="PTHR10587">
    <property type="entry name" value="GLYCOSYL TRANSFERASE-RELATED"/>
    <property type="match status" value="1"/>
</dbReference>
<reference evidence="5 6" key="1">
    <citation type="submission" date="2019-10" db="EMBL/GenBank/DDBJ databases">
        <title>Nonomuraea sp. nov., isolated from Phyllanthus amarus.</title>
        <authorList>
            <person name="Klykleung N."/>
            <person name="Tanasupawat S."/>
        </authorList>
    </citation>
    <scope>NUCLEOTIDE SEQUENCE [LARGE SCALE GENOMIC DNA]</scope>
    <source>
        <strain evidence="5 6">PA1-10</strain>
    </source>
</reference>
<dbReference type="GO" id="GO:0016810">
    <property type="term" value="F:hydrolase activity, acting on carbon-nitrogen (but not peptide) bonds"/>
    <property type="evidence" value="ECO:0007669"/>
    <property type="project" value="InterPro"/>
</dbReference>
<feature type="signal peptide" evidence="4">
    <location>
        <begin position="1"/>
        <end position="23"/>
    </location>
</feature>
<feature type="region of interest" description="Disordered" evidence="3">
    <location>
        <begin position="245"/>
        <end position="293"/>
    </location>
</feature>
<accession>A0A5C4VXP5</accession>
<dbReference type="OrthoDB" id="3521160at2"/>
<proteinExistence type="predicted"/>
<dbReference type="RefSeq" id="WP_139634506.1">
    <property type="nucleotide sequence ID" value="NZ_VDLX02000015.1"/>
</dbReference>
<keyword evidence="4" id="KW-0732">Signal</keyword>
<evidence type="ECO:0000256" key="4">
    <source>
        <dbReference type="SAM" id="SignalP"/>
    </source>
</evidence>
<dbReference type="GO" id="GO:0005975">
    <property type="term" value="P:carbohydrate metabolic process"/>
    <property type="evidence" value="ECO:0007669"/>
    <property type="project" value="InterPro"/>
</dbReference>
<name>A0A5C4VXP5_9ACTN</name>
<feature type="compositionally biased region" description="Acidic residues" evidence="3">
    <location>
        <begin position="257"/>
        <end position="267"/>
    </location>
</feature>